<dbReference type="InterPro" id="IPR006148">
    <property type="entry name" value="Glc/Gal-6P_isomerase"/>
</dbReference>
<protein>
    <recommendedName>
        <fullName evidence="6 7">6-phosphogluconolactonase</fullName>
        <shortName evidence="7">6PGL</shortName>
        <ecNumber evidence="5 7">3.1.1.31</ecNumber>
    </recommendedName>
</protein>
<feature type="domain" description="Glucosamine/galactosamine-6-phosphate isomerase" evidence="8">
    <location>
        <begin position="30"/>
        <end position="254"/>
    </location>
</feature>
<dbReference type="SUPFAM" id="SSF100950">
    <property type="entry name" value="NagB/RpiA/CoA transferase-like"/>
    <property type="match status" value="1"/>
</dbReference>
<evidence type="ECO:0000256" key="7">
    <source>
        <dbReference type="RuleBase" id="RU365095"/>
    </source>
</evidence>
<evidence type="ECO:0000256" key="6">
    <source>
        <dbReference type="ARBA" id="ARBA00020337"/>
    </source>
</evidence>
<dbReference type="Gene3D" id="3.40.50.1360">
    <property type="match status" value="1"/>
</dbReference>
<organism evidence="9 10">
    <name type="scientific">Actinoplanes xinjiangensis</name>
    <dbReference type="NCBI Taxonomy" id="512350"/>
    <lineage>
        <taxon>Bacteria</taxon>
        <taxon>Bacillati</taxon>
        <taxon>Actinomycetota</taxon>
        <taxon>Actinomycetes</taxon>
        <taxon>Micromonosporales</taxon>
        <taxon>Micromonosporaceae</taxon>
        <taxon>Actinoplanes</taxon>
    </lineage>
</organism>
<comment type="function">
    <text evidence="2 7">Hydrolysis of 6-phosphogluconolactone to 6-phosphogluconate.</text>
</comment>
<evidence type="ECO:0000313" key="9">
    <source>
        <dbReference type="EMBL" id="PWK30679.1"/>
    </source>
</evidence>
<dbReference type="PANTHER" id="PTHR11054:SF0">
    <property type="entry name" value="6-PHOSPHOGLUCONOLACTONASE"/>
    <property type="match status" value="1"/>
</dbReference>
<dbReference type="GO" id="GO:0017057">
    <property type="term" value="F:6-phosphogluconolactonase activity"/>
    <property type="evidence" value="ECO:0007669"/>
    <property type="project" value="UniProtKB-UniRule"/>
</dbReference>
<evidence type="ECO:0000256" key="4">
    <source>
        <dbReference type="ARBA" id="ARBA00010662"/>
    </source>
</evidence>
<evidence type="ECO:0000313" key="10">
    <source>
        <dbReference type="Proteomes" id="UP000245697"/>
    </source>
</evidence>
<dbReference type="EC" id="3.1.1.31" evidence="5 7"/>
<evidence type="ECO:0000256" key="5">
    <source>
        <dbReference type="ARBA" id="ARBA00013198"/>
    </source>
</evidence>
<accession>A0A316EHS0</accession>
<comment type="pathway">
    <text evidence="3 7">Carbohydrate degradation; pentose phosphate pathway; D-ribulose 5-phosphate from D-glucose 6-phosphate (oxidative stage): step 2/3.</text>
</comment>
<dbReference type="InterPro" id="IPR039104">
    <property type="entry name" value="6PGL"/>
</dbReference>
<evidence type="ECO:0000259" key="8">
    <source>
        <dbReference type="Pfam" id="PF01182"/>
    </source>
</evidence>
<gene>
    <name evidence="7" type="primary">pgl</name>
    <name evidence="9" type="ORF">BC793_13779</name>
</gene>
<dbReference type="UniPathway" id="UPA00115">
    <property type="reaction ID" value="UER00409"/>
</dbReference>
<evidence type="ECO:0000256" key="2">
    <source>
        <dbReference type="ARBA" id="ARBA00002681"/>
    </source>
</evidence>
<comment type="similarity">
    <text evidence="4 7">Belongs to the glucosamine/galactosamine-6-phosphate isomerase family. 6-phosphogluconolactonase subfamily.</text>
</comment>
<dbReference type="EMBL" id="QGGR01000037">
    <property type="protein sequence ID" value="PWK30679.1"/>
    <property type="molecule type" value="Genomic_DNA"/>
</dbReference>
<reference evidence="9 10" key="1">
    <citation type="submission" date="2018-05" db="EMBL/GenBank/DDBJ databases">
        <title>Genomic Encyclopedia of Archaeal and Bacterial Type Strains, Phase II (KMG-II): from individual species to whole genera.</title>
        <authorList>
            <person name="Goeker M."/>
        </authorList>
    </citation>
    <scope>NUCLEOTIDE SEQUENCE [LARGE SCALE GENOMIC DNA]</scope>
    <source>
        <strain evidence="9 10">DSM 45184</strain>
    </source>
</reference>
<proteinExistence type="inferred from homology"/>
<dbReference type="GO" id="GO:0006098">
    <property type="term" value="P:pentose-phosphate shunt"/>
    <property type="evidence" value="ECO:0007669"/>
    <property type="project" value="UniProtKB-UniPathway"/>
</dbReference>
<dbReference type="NCBIfam" id="TIGR01198">
    <property type="entry name" value="pgl"/>
    <property type="match status" value="1"/>
</dbReference>
<dbReference type="CDD" id="cd01400">
    <property type="entry name" value="6PGL"/>
    <property type="match status" value="1"/>
</dbReference>
<dbReference type="Proteomes" id="UP000245697">
    <property type="component" value="Unassembled WGS sequence"/>
</dbReference>
<dbReference type="InterPro" id="IPR005900">
    <property type="entry name" value="6-phosphogluconolactonase_DevB"/>
</dbReference>
<comment type="caution">
    <text evidence="9">The sequence shown here is derived from an EMBL/GenBank/DDBJ whole genome shotgun (WGS) entry which is preliminary data.</text>
</comment>
<evidence type="ECO:0000256" key="1">
    <source>
        <dbReference type="ARBA" id="ARBA00000832"/>
    </source>
</evidence>
<dbReference type="Pfam" id="PF01182">
    <property type="entry name" value="Glucosamine_iso"/>
    <property type="match status" value="1"/>
</dbReference>
<keyword evidence="7" id="KW-0378">Hydrolase</keyword>
<evidence type="ECO:0000256" key="3">
    <source>
        <dbReference type="ARBA" id="ARBA00004961"/>
    </source>
</evidence>
<comment type="catalytic activity">
    <reaction evidence="1 7">
        <text>6-phospho-D-glucono-1,5-lactone + H2O = 6-phospho-D-gluconate + H(+)</text>
        <dbReference type="Rhea" id="RHEA:12556"/>
        <dbReference type="ChEBI" id="CHEBI:15377"/>
        <dbReference type="ChEBI" id="CHEBI:15378"/>
        <dbReference type="ChEBI" id="CHEBI:57955"/>
        <dbReference type="ChEBI" id="CHEBI:58759"/>
        <dbReference type="EC" id="3.1.1.31"/>
    </reaction>
</comment>
<dbReference type="InterPro" id="IPR037171">
    <property type="entry name" value="NagB/RpiA_transferase-like"/>
</dbReference>
<name>A0A316EHS0_9ACTN</name>
<dbReference type="GO" id="GO:0005975">
    <property type="term" value="P:carbohydrate metabolic process"/>
    <property type="evidence" value="ECO:0007669"/>
    <property type="project" value="UniProtKB-UniRule"/>
</dbReference>
<dbReference type="AlphaFoldDB" id="A0A316EHS0"/>
<keyword evidence="10" id="KW-1185">Reference proteome</keyword>
<sequence>MIEAVRRSAAGGLAHEGETPLSETVVVVVPDADILASTVAARLAIKIIDAQAVHGSASVVLTGGRVAAKVLRSVRELPASAAIDWSRVDLWWGDERFLPSGDPDRNETQAREALLDKLPLDPARVHAMPASDGPDGEDAIAAAARYAADLATAADPGSAVPRFDVLMLGVGEDGHVASLFPEHPVLQETGVTAATFDSPKPPPTRVTLTLSTIQSADEVWLIAAGPDKAAPIGTVLSGGHLPAASATGVQKTLWLLDRAAAANVPAQP</sequence>
<dbReference type="PANTHER" id="PTHR11054">
    <property type="entry name" value="6-PHOSPHOGLUCONOLACTONASE"/>
    <property type="match status" value="1"/>
</dbReference>